<gene>
    <name evidence="4" type="ORF">SAMN05444410_10487</name>
</gene>
<name>A0A8X8IF41_9BACT</name>
<organism evidence="4 5">
    <name type="scientific">Hydrobacter penzbergensis</name>
    <dbReference type="NCBI Taxonomy" id="1235997"/>
    <lineage>
        <taxon>Bacteria</taxon>
        <taxon>Pseudomonadati</taxon>
        <taxon>Bacteroidota</taxon>
        <taxon>Chitinophagia</taxon>
        <taxon>Chitinophagales</taxon>
        <taxon>Chitinophagaceae</taxon>
        <taxon>Hydrobacter</taxon>
    </lineage>
</organism>
<keyword evidence="4" id="KW-0675">Receptor</keyword>
<dbReference type="EMBL" id="FNNO01000004">
    <property type="protein sequence ID" value="SDW60792.1"/>
    <property type="molecule type" value="Genomic_DNA"/>
</dbReference>
<evidence type="ECO:0000313" key="4">
    <source>
        <dbReference type="EMBL" id="SDW60792.1"/>
    </source>
</evidence>
<keyword evidence="5" id="KW-1185">Reference proteome</keyword>
<feature type="chain" id="PRO_5036451517" evidence="2">
    <location>
        <begin position="23"/>
        <end position="970"/>
    </location>
</feature>
<evidence type="ECO:0000313" key="5">
    <source>
        <dbReference type="Proteomes" id="UP000198711"/>
    </source>
</evidence>
<dbReference type="Proteomes" id="UP000198711">
    <property type="component" value="Unassembled WGS sequence"/>
</dbReference>
<comment type="caution">
    <text evidence="4">The sequence shown here is derived from an EMBL/GenBank/DDBJ whole genome shotgun (WGS) entry which is preliminary data.</text>
</comment>
<feature type="compositionally biased region" description="Low complexity" evidence="1">
    <location>
        <begin position="418"/>
        <end position="431"/>
    </location>
</feature>
<dbReference type="Pfam" id="PF14905">
    <property type="entry name" value="OMP_b-brl_3"/>
    <property type="match status" value="1"/>
</dbReference>
<dbReference type="SUPFAM" id="SSF49464">
    <property type="entry name" value="Carboxypeptidase regulatory domain-like"/>
    <property type="match status" value="1"/>
</dbReference>
<dbReference type="InterPro" id="IPR008969">
    <property type="entry name" value="CarboxyPept-like_regulatory"/>
</dbReference>
<dbReference type="InterPro" id="IPR041700">
    <property type="entry name" value="OMP_b-brl_3"/>
</dbReference>
<dbReference type="AlphaFoldDB" id="A0A8X8IF41"/>
<feature type="domain" description="Outer membrane protein beta-barrel" evidence="3">
    <location>
        <begin position="466"/>
        <end position="770"/>
    </location>
</feature>
<feature type="signal peptide" evidence="2">
    <location>
        <begin position="1"/>
        <end position="22"/>
    </location>
</feature>
<feature type="region of interest" description="Disordered" evidence="1">
    <location>
        <begin position="418"/>
        <end position="440"/>
    </location>
</feature>
<evidence type="ECO:0000259" key="3">
    <source>
        <dbReference type="Pfam" id="PF14905"/>
    </source>
</evidence>
<dbReference type="SUPFAM" id="SSF56935">
    <property type="entry name" value="Porins"/>
    <property type="match status" value="1"/>
</dbReference>
<accession>A0A8X8IF41</accession>
<keyword evidence="2" id="KW-0732">Signal</keyword>
<protein>
    <submittedName>
        <fullName evidence="4">Outer membrane receptor proteins, mostly Fe transport</fullName>
    </submittedName>
</protein>
<sequence length="970" mass="106929">MIQQFMSRVLLAIAMLFFSVEAMSQATASINGKLVDSVAKQSMKDASVTVLNAQDSTIEAYSLAKADGSFSVSGIPFGDMMVRISFQGYETFTRRFQFSKTNATIGMGTVYMKQADNDLGMVTVMQSPIQMKKDTIEVSASAFKTKPNAVVEDLLKKIPGMEVDKDGNVKAQGEQVQRVLVDGKKFFGDDPKMATKNLPPDIIDKIQVFDALSDQSAFTGFDDGNRIKTINITTRKDKRKGYFGKASLGFGANEEEGLYDNSFNLSRMNGNQQITLLGQGNNVNKQNFSVKDILGSLGGGGFGGAGGGNRGGGFGGGSLLGTSGGGGLVNTWAGGVNFRDNWGAKTQVSGSYFYNDQRTYREQNSYAQTLTQTPDSSIFTRSSQSSVTHNQNHRIDLNIEHQFDSSNVLIVRPNISFQNTSSTSDQTNTSQGMGKGGSLIDISNSTANATRANSGYNASIDATFRHRFSRKGRTFSVNLNLGQNTNDGSGTNNSITHTFATATRPERIDTINQVYNSNPETKSISTTFSYTEPVGKNQLIELNYNYSGNRNTSGKHTYNFDMSTGNYDIPVMNLSNIFENTYQANRFSLNYRVQNTKMNFSVGSGLQLGDRSSHNLTKDSTLTQHYVNLSPTANFSYAFSKTRNLRFFYYGRTGQPSIDQLQPVVDNSNPLNIKVGNPDLKQQFTHSFRVLYHSYEANTGKIIFATVNASMVQNDIQNATTLLANGGQMVKPVNLGGTYNANAFFNYGFQIKSPKSNMNLRANLSTNQSQALINGLSNYTRNHSLGGTIAWTTNLKDNFDMNFFYTPTYVMARYTLKPEQNNNTLTQDASTEATYYTKNGWILSTDFGYTYSSGRSAGYNTAIPLWNASLSKQLFKNKAGELKFYVFDLLNQNVSLTRQVTATGWQDIQNKVLTRYFMISFTYNLRRFGANNMQRGNDNNPMRQMFKSGRMGMGDMMRMGGGGGKPGGME</sequence>
<evidence type="ECO:0000256" key="1">
    <source>
        <dbReference type="SAM" id="MobiDB-lite"/>
    </source>
</evidence>
<evidence type="ECO:0000256" key="2">
    <source>
        <dbReference type="SAM" id="SignalP"/>
    </source>
</evidence>
<proteinExistence type="predicted"/>
<dbReference type="Pfam" id="PF13620">
    <property type="entry name" value="CarboxypepD_reg"/>
    <property type="match status" value="1"/>
</dbReference>
<reference evidence="4 5" key="1">
    <citation type="submission" date="2016-10" db="EMBL/GenBank/DDBJ databases">
        <authorList>
            <person name="Varghese N."/>
            <person name="Submissions S."/>
        </authorList>
    </citation>
    <scope>NUCLEOTIDE SEQUENCE [LARGE SCALE GENOMIC DNA]</scope>
    <source>
        <strain evidence="4 5">DSM 25353</strain>
    </source>
</reference>